<evidence type="ECO:0000256" key="3">
    <source>
        <dbReference type="ARBA" id="ARBA00022942"/>
    </source>
</evidence>
<protein>
    <recommendedName>
        <fullName evidence="7">Proteasome endopeptidase complex</fullName>
    </recommendedName>
</protein>
<evidence type="ECO:0000313" key="6">
    <source>
        <dbReference type="Proteomes" id="UP000729402"/>
    </source>
</evidence>
<evidence type="ECO:0000256" key="4">
    <source>
        <dbReference type="PROSITE-ProRule" id="PRU00808"/>
    </source>
</evidence>
<dbReference type="EMBL" id="JAAALK010000082">
    <property type="protein sequence ID" value="KAG8087727.1"/>
    <property type="molecule type" value="Genomic_DNA"/>
</dbReference>
<organism evidence="5 6">
    <name type="scientific">Zizania palustris</name>
    <name type="common">Northern wild rice</name>
    <dbReference type="NCBI Taxonomy" id="103762"/>
    <lineage>
        <taxon>Eukaryota</taxon>
        <taxon>Viridiplantae</taxon>
        <taxon>Streptophyta</taxon>
        <taxon>Embryophyta</taxon>
        <taxon>Tracheophyta</taxon>
        <taxon>Spermatophyta</taxon>
        <taxon>Magnoliopsida</taxon>
        <taxon>Liliopsida</taxon>
        <taxon>Poales</taxon>
        <taxon>Poaceae</taxon>
        <taxon>BOP clade</taxon>
        <taxon>Oryzoideae</taxon>
        <taxon>Oryzeae</taxon>
        <taxon>Zizaniinae</taxon>
        <taxon>Zizania</taxon>
    </lineage>
</organism>
<accession>A0A8J5WFE5</accession>
<evidence type="ECO:0000313" key="5">
    <source>
        <dbReference type="EMBL" id="KAG8087727.1"/>
    </source>
</evidence>
<comment type="similarity">
    <text evidence="4">Belongs to the peptidase T1A family.</text>
</comment>
<comment type="subcellular location">
    <subcellularLocation>
        <location evidence="1">Cytoplasm</location>
    </subcellularLocation>
</comment>
<evidence type="ECO:0000256" key="1">
    <source>
        <dbReference type="ARBA" id="ARBA00004496"/>
    </source>
</evidence>
<dbReference type="SMART" id="SM00205">
    <property type="entry name" value="THN"/>
    <property type="match status" value="1"/>
</dbReference>
<reference evidence="5" key="1">
    <citation type="journal article" date="2021" name="bioRxiv">
        <title>Whole Genome Assembly and Annotation of Northern Wild Rice, Zizania palustris L., Supports a Whole Genome Duplication in the Zizania Genus.</title>
        <authorList>
            <person name="Haas M."/>
            <person name="Kono T."/>
            <person name="Macchietto M."/>
            <person name="Millas R."/>
            <person name="McGilp L."/>
            <person name="Shao M."/>
            <person name="Duquette J."/>
            <person name="Hirsch C.N."/>
            <person name="Kimball J."/>
        </authorList>
    </citation>
    <scope>NUCLEOTIDE SEQUENCE</scope>
    <source>
        <tissue evidence="5">Fresh leaf tissue</tissue>
    </source>
</reference>
<keyword evidence="6" id="KW-1185">Reference proteome</keyword>
<dbReference type="FunFam" id="3.60.20.10:FF:000004">
    <property type="entry name" value="Proteasome subunit alpha type-4"/>
    <property type="match status" value="1"/>
</dbReference>
<dbReference type="AlphaFoldDB" id="A0A8J5WFE5"/>
<dbReference type="PROSITE" id="PS51475">
    <property type="entry name" value="PROTEASOME_ALPHA_2"/>
    <property type="match status" value="1"/>
</dbReference>
<keyword evidence="2" id="KW-0963">Cytoplasm</keyword>
<dbReference type="Pfam" id="PF00314">
    <property type="entry name" value="Thaumatin"/>
    <property type="match status" value="1"/>
</dbReference>
<dbReference type="Proteomes" id="UP000729402">
    <property type="component" value="Unassembled WGS sequence"/>
</dbReference>
<proteinExistence type="inferred from homology"/>
<dbReference type="GO" id="GO:0019773">
    <property type="term" value="C:proteasome core complex, alpha-subunit complex"/>
    <property type="evidence" value="ECO:0007669"/>
    <property type="project" value="UniProtKB-UniRule"/>
</dbReference>
<dbReference type="FunFam" id="2.60.110.10:FF:000001">
    <property type="entry name" value="THAUMATIN-LIKE PROTEIN 1"/>
    <property type="match status" value="1"/>
</dbReference>
<dbReference type="CDD" id="cd09218">
    <property type="entry name" value="TLP-PA"/>
    <property type="match status" value="1"/>
</dbReference>
<dbReference type="InterPro" id="IPR001353">
    <property type="entry name" value="Proteasome_sua/b"/>
</dbReference>
<dbReference type="GO" id="GO:0051603">
    <property type="term" value="P:proteolysis involved in protein catabolic process"/>
    <property type="evidence" value="ECO:0007669"/>
    <property type="project" value="InterPro"/>
</dbReference>
<name>A0A8J5WFE5_ZIZPA</name>
<dbReference type="PROSITE" id="PS51367">
    <property type="entry name" value="THAUMATIN_2"/>
    <property type="match status" value="1"/>
</dbReference>
<dbReference type="PROSITE" id="PS00316">
    <property type="entry name" value="THAUMATIN_1"/>
    <property type="match status" value="1"/>
</dbReference>
<dbReference type="GO" id="GO:0005737">
    <property type="term" value="C:cytoplasm"/>
    <property type="evidence" value="ECO:0007669"/>
    <property type="project" value="UniProtKB-SubCell"/>
</dbReference>
<dbReference type="InterPro" id="IPR017949">
    <property type="entry name" value="Thaumatin_CS"/>
</dbReference>
<reference evidence="5" key="2">
    <citation type="submission" date="2021-02" db="EMBL/GenBank/DDBJ databases">
        <authorList>
            <person name="Kimball J.A."/>
            <person name="Haas M.W."/>
            <person name="Macchietto M."/>
            <person name="Kono T."/>
            <person name="Duquette J."/>
            <person name="Shao M."/>
        </authorList>
    </citation>
    <scope>NUCLEOTIDE SEQUENCE</scope>
    <source>
        <tissue evidence="5">Fresh leaf tissue</tissue>
    </source>
</reference>
<dbReference type="OrthoDB" id="430315at2759"/>
<gene>
    <name evidence="5" type="ORF">GUJ93_ZPchr0010g10936</name>
</gene>
<dbReference type="Pfam" id="PF00227">
    <property type="entry name" value="Proteasome"/>
    <property type="match status" value="1"/>
</dbReference>
<evidence type="ECO:0000256" key="2">
    <source>
        <dbReference type="ARBA" id="ARBA00022490"/>
    </source>
</evidence>
<sequence length="495" mass="52884">MVSRLLRQQLLGSPASLAFLILSFFQGSVGVGGITFTFTNRCTDTVWPGVLSGSGTPPLETTGFALPPGQSRSVYAPSGWSGRFWARSGCDFDSSGKGSCATGDCGSGQVECRGAGASPPATLAEFTLDGADGKDFYDVSLVDGYNLPMLVQAAVADCPDTGCLVDLNERCPSELRAGDGRACRSACEAFARPEYCCNGAYGNPDTCHPSQYSQLFKSACPKSYSYAYDDATSTFTCNHTDYTITFCPRSTPRENLSKNGSRRPSHEQLEDAVWLASLKASSGAGAGAVTASSWPASVAFQASLAIAVEYALEAVRKGNAAVGVRGSDTVVLGVENKSTPKLQDSRSMRKIASLDTHIALTCAGLKADACVLINRARVEYQSHRLTVEDPVTVEYITRYIAGLQQKYTQSGGVRPFGLSTLIVGFDPYTEKPPLYQTDPSGTFSAWKASTTGRNSNSMREFLEKNYKETSGKETIKLAIRALLEALFTLKNLTDT</sequence>
<keyword evidence="3 4" id="KW-0647">Proteasome</keyword>
<dbReference type="InterPro" id="IPR023332">
    <property type="entry name" value="Proteasome_alpha-type"/>
</dbReference>
<dbReference type="PANTHER" id="PTHR31048">
    <property type="entry name" value="OS03G0233200 PROTEIN"/>
    <property type="match status" value="1"/>
</dbReference>
<comment type="caution">
    <text evidence="5">The sequence shown here is derived from an EMBL/GenBank/DDBJ whole genome shotgun (WGS) entry which is preliminary data.</text>
</comment>
<dbReference type="InterPro" id="IPR001938">
    <property type="entry name" value="Thaumatin"/>
</dbReference>
<evidence type="ECO:0008006" key="7">
    <source>
        <dbReference type="Google" id="ProtNLM"/>
    </source>
</evidence>